<reference evidence="5 6" key="1">
    <citation type="journal article" date="2015" name="Fungal Genet. Biol.">
        <title>Evolution of novel wood decay mechanisms in Agaricales revealed by the genome sequences of Fistulina hepatica and Cylindrobasidium torrendii.</title>
        <authorList>
            <person name="Floudas D."/>
            <person name="Held B.W."/>
            <person name="Riley R."/>
            <person name="Nagy L.G."/>
            <person name="Koehler G."/>
            <person name="Ransdell A.S."/>
            <person name="Younus H."/>
            <person name="Chow J."/>
            <person name="Chiniquy J."/>
            <person name="Lipzen A."/>
            <person name="Tritt A."/>
            <person name="Sun H."/>
            <person name="Haridas S."/>
            <person name="LaButti K."/>
            <person name="Ohm R.A."/>
            <person name="Kues U."/>
            <person name="Blanchette R.A."/>
            <person name="Grigoriev I.V."/>
            <person name="Minto R.E."/>
            <person name="Hibbett D.S."/>
        </authorList>
    </citation>
    <scope>NUCLEOTIDE SEQUENCE [LARGE SCALE GENOMIC DNA]</scope>
    <source>
        <strain evidence="5 6">ATCC 64428</strain>
    </source>
</reference>
<evidence type="ECO:0000256" key="1">
    <source>
        <dbReference type="SAM" id="Coils"/>
    </source>
</evidence>
<dbReference type="Pfam" id="PF24564">
    <property type="entry name" value="DUF7605"/>
    <property type="match status" value="1"/>
</dbReference>
<dbReference type="EMBL" id="KN881649">
    <property type="protein sequence ID" value="KIY51603.1"/>
    <property type="molecule type" value="Genomic_DNA"/>
</dbReference>
<evidence type="ECO:0000259" key="4">
    <source>
        <dbReference type="Pfam" id="PF24564"/>
    </source>
</evidence>
<feature type="coiled-coil region" evidence="1">
    <location>
        <begin position="534"/>
        <end position="568"/>
    </location>
</feature>
<evidence type="ECO:0000256" key="2">
    <source>
        <dbReference type="SAM" id="MobiDB-lite"/>
    </source>
</evidence>
<dbReference type="OrthoDB" id="3598281at2759"/>
<dbReference type="Gene3D" id="3.40.50.300">
    <property type="entry name" value="P-loop containing nucleotide triphosphate hydrolases"/>
    <property type="match status" value="2"/>
</dbReference>
<accession>A0A0D7ALE3</accession>
<dbReference type="Proteomes" id="UP000054144">
    <property type="component" value="Unassembled WGS sequence"/>
</dbReference>
<keyword evidence="6" id="KW-1185">Reference proteome</keyword>
<protein>
    <recommendedName>
        <fullName evidence="7">G domain-containing protein</fullName>
    </recommendedName>
</protein>
<dbReference type="SUPFAM" id="SSF52540">
    <property type="entry name" value="P-loop containing nucleoside triphosphate hydrolases"/>
    <property type="match status" value="1"/>
</dbReference>
<feature type="region of interest" description="Disordered" evidence="2">
    <location>
        <begin position="714"/>
        <end position="739"/>
    </location>
</feature>
<organism evidence="5 6">
    <name type="scientific">Fistulina hepatica ATCC 64428</name>
    <dbReference type="NCBI Taxonomy" id="1128425"/>
    <lineage>
        <taxon>Eukaryota</taxon>
        <taxon>Fungi</taxon>
        <taxon>Dikarya</taxon>
        <taxon>Basidiomycota</taxon>
        <taxon>Agaricomycotina</taxon>
        <taxon>Agaricomycetes</taxon>
        <taxon>Agaricomycetidae</taxon>
        <taxon>Agaricales</taxon>
        <taxon>Fistulinaceae</taxon>
        <taxon>Fistulina</taxon>
    </lineage>
</organism>
<keyword evidence="1" id="KW-0175">Coiled coil</keyword>
<sequence>LFTGLDMVAALKDRLKPLDLGNKLRKDVWLREIQKLRGQGAPSVLVAVCGETGAGKSSLLNAILDDNIVPTSGMRACTAVVTEISYHDKPTIEADVTFLSLGEWKAELELLLLDLVDEDGALRRTNDLRSDAGVAWQKVHALYPKLTQEMLVRMDADRVLTYDKKVYEMLGKTKHITAKSSTAFAREIVKYVDSTDRRGKDKKKDKKKGKKKDEVDKGLTLMEKVMKAAGKQSEAMKHKGSDKPAVEEPAWWPLIRQVNVRCNSKALSSGVRLVDLPGVADANAARDSIAKDYMKKCDCIWILASIHRAVDNKTARDLLGDAFKMQLQTFCNCHCSYSDHKITFIASKCDDISCSEVIRALDLQTDPDLEEIEEKLERYNDETQEWKEAKAVADKQVKALDSELKPLRAILNEHQEHLKALRKGEPFECKLTGKAAERKAAEAKSKKRKNTRGGKKNAKRARRESPVDLDGDVSMGDDAEDEDDSSSDKEESENDEDSHKDDEDEDEDEEVTEEYLKDKIKEVKDVIAAGRAPLQEAKDARKKAVDALANLKKNLAKAQREKNAFCARKRSEFSCNALKEDFRSGLKQLDDAVAEERDPDNFDPTQNIRDYDAVDLPVFTASSRDYVRITGQVRGDGEPACFTSVEDTGIPALQQWCHQLTTNARETCATRFRKQLEAFIKGVRSYVAGIGNVTAADREALRKQWESKADILPFNFNESDDDDDDEDDGPDCNHFSPEPEDDVLYRFARNMQQKDGGVGIRPRLRKEFAVVVEACEQSLKGVFKDGLEEKCDKGAVDAAAASVETSDQFASLIHWQTYRAVLRRFGEYRLRSLDLNNDLCMPFTRSIASSWGRVFETDLFAAFEEQTIEVIKKLVADVEATATVGLKDRSSQQGQLCLEEAKIALQATLVEVKQKLQELQKDLSRALVPHVQQQLMNSYDLAMEEHGRGSVARQKAVFRREIELSKDEMFDGAAGKLMTGLNEAAAQVALVLKEHAAALANKVEVNLSVLWENVRDDAAQVQARKAVVDVADDILKQLELW</sequence>
<dbReference type="PANTHER" id="PTHR36681:SF3">
    <property type="entry name" value="NUCLEAR GTPASE, GERMINAL CENTER-ASSOCIATED, TANDEM DUPLICATE 3"/>
    <property type="match status" value="1"/>
</dbReference>
<feature type="non-terminal residue" evidence="5">
    <location>
        <position position="1041"/>
    </location>
</feature>
<feature type="region of interest" description="Disordered" evidence="2">
    <location>
        <begin position="438"/>
        <end position="513"/>
    </location>
</feature>
<feature type="compositionally biased region" description="Basic residues" evidence="2">
    <location>
        <begin position="445"/>
        <end position="462"/>
    </location>
</feature>
<gene>
    <name evidence="5" type="ORF">FISHEDRAFT_11570</name>
</gene>
<feature type="compositionally biased region" description="Acidic residues" evidence="2">
    <location>
        <begin position="467"/>
        <end position="513"/>
    </location>
</feature>
<feature type="compositionally biased region" description="Basic residues" evidence="2">
    <location>
        <begin position="200"/>
        <end position="210"/>
    </location>
</feature>
<feature type="coiled-coil region" evidence="1">
    <location>
        <begin position="369"/>
        <end position="396"/>
    </location>
</feature>
<evidence type="ECO:0000313" key="5">
    <source>
        <dbReference type="EMBL" id="KIY51603.1"/>
    </source>
</evidence>
<proteinExistence type="predicted"/>
<dbReference type="AlphaFoldDB" id="A0A0D7ALE3"/>
<feature type="compositionally biased region" description="Acidic residues" evidence="2">
    <location>
        <begin position="718"/>
        <end position="730"/>
    </location>
</feature>
<name>A0A0D7ALE3_9AGAR</name>
<evidence type="ECO:0008006" key="7">
    <source>
        <dbReference type="Google" id="ProtNLM"/>
    </source>
</evidence>
<dbReference type="InterPro" id="IPR056024">
    <property type="entry name" value="DUF7605"/>
</dbReference>
<dbReference type="PANTHER" id="PTHR36681">
    <property type="entry name" value="NUCLEAR GTPASE, GERMINAL CENTER-ASSOCIATED, TANDEM DUPLICATE 3"/>
    <property type="match status" value="1"/>
</dbReference>
<evidence type="ECO:0000259" key="3">
    <source>
        <dbReference type="Pfam" id="PF00350"/>
    </source>
</evidence>
<feature type="domain" description="DUF7605" evidence="4">
    <location>
        <begin position="801"/>
        <end position="963"/>
    </location>
</feature>
<dbReference type="InterPro" id="IPR027417">
    <property type="entry name" value="P-loop_NTPase"/>
</dbReference>
<dbReference type="InterPro" id="IPR045063">
    <property type="entry name" value="Dynamin_N"/>
</dbReference>
<feature type="non-terminal residue" evidence="5">
    <location>
        <position position="1"/>
    </location>
</feature>
<feature type="domain" description="Dynamin N-terminal" evidence="3">
    <location>
        <begin position="46"/>
        <end position="321"/>
    </location>
</feature>
<evidence type="ECO:0000313" key="6">
    <source>
        <dbReference type="Proteomes" id="UP000054144"/>
    </source>
</evidence>
<feature type="region of interest" description="Disordered" evidence="2">
    <location>
        <begin position="195"/>
        <end position="214"/>
    </location>
</feature>
<dbReference type="Pfam" id="PF00350">
    <property type="entry name" value="Dynamin_N"/>
    <property type="match status" value="1"/>
</dbReference>